<gene>
    <name evidence="2" type="ORF">DVJ83_08955</name>
</gene>
<proteinExistence type="predicted"/>
<feature type="region of interest" description="Disordered" evidence="1">
    <location>
        <begin position="83"/>
        <end position="120"/>
    </location>
</feature>
<dbReference type="KEGG" id="dwu:DVJ83_08955"/>
<dbReference type="EMBL" id="CP031158">
    <property type="protein sequence ID" value="AXG99254.1"/>
    <property type="molecule type" value="Genomic_DNA"/>
</dbReference>
<dbReference type="AlphaFoldDB" id="A0A345IHT2"/>
<evidence type="ECO:0000256" key="1">
    <source>
        <dbReference type="SAM" id="MobiDB-lite"/>
    </source>
</evidence>
<evidence type="ECO:0000313" key="3">
    <source>
        <dbReference type="Proteomes" id="UP000253744"/>
    </source>
</evidence>
<accession>A0A345IHT2</accession>
<feature type="compositionally biased region" description="Polar residues" evidence="1">
    <location>
        <begin position="97"/>
        <end position="120"/>
    </location>
</feature>
<dbReference type="Proteomes" id="UP000253744">
    <property type="component" value="Chromosome"/>
</dbReference>
<protein>
    <submittedName>
        <fullName evidence="2">Uncharacterized protein</fullName>
    </submittedName>
</protein>
<reference evidence="2 3" key="1">
    <citation type="submission" date="2018-07" db="EMBL/GenBank/DDBJ databases">
        <title>Complete Genome and Methylome Analysis of Deinococcus wulumuqiensis NEB 479.</title>
        <authorList>
            <person name="Fomenkov A."/>
            <person name="Luyten Y."/>
            <person name="Vincze T."/>
            <person name="Anton B.P."/>
            <person name="Clark T."/>
            <person name="Roberts R.J."/>
            <person name="Morgan R.D."/>
        </authorList>
    </citation>
    <scope>NUCLEOTIDE SEQUENCE [LARGE SCALE GENOMIC DNA]</scope>
    <source>
        <strain evidence="2 3">NEB 479</strain>
    </source>
</reference>
<evidence type="ECO:0000313" key="2">
    <source>
        <dbReference type="EMBL" id="AXG99254.1"/>
    </source>
</evidence>
<dbReference type="AntiFam" id="ANF00254">
    <property type="entry name" value="DNA repeat"/>
</dbReference>
<name>A0A345IHT2_9DEIO</name>
<sequence length="120" mass="13519">MWRHCPSARPRNLPRTAFRLEQFSELRDARNSAPHHSILRPAQCFALAPLAKKTLRLFVKCSRARNRSKSKVVRSRWAPQDCQALRKPAAAKKRICSGQSSRVTPSSRENPGGRSASSAR</sequence>
<organism evidence="2 3">
    <name type="scientific">Deinococcus wulumuqiensis</name>
    <dbReference type="NCBI Taxonomy" id="980427"/>
    <lineage>
        <taxon>Bacteria</taxon>
        <taxon>Thermotogati</taxon>
        <taxon>Deinococcota</taxon>
        <taxon>Deinococci</taxon>
        <taxon>Deinococcales</taxon>
        <taxon>Deinococcaceae</taxon>
        <taxon>Deinococcus</taxon>
    </lineage>
</organism>